<name>I8T6L3_9GAMM</name>
<protein>
    <recommendedName>
        <fullName evidence="5">DUF502 domain-containing protein</fullName>
    </recommendedName>
</protein>
<evidence type="ECO:0000313" key="3">
    <source>
        <dbReference type="EMBL" id="EIT69565.1"/>
    </source>
</evidence>
<evidence type="ECO:0000256" key="1">
    <source>
        <dbReference type="SAM" id="MobiDB-lite"/>
    </source>
</evidence>
<feature type="compositionally biased region" description="Pro residues" evidence="1">
    <location>
        <begin position="227"/>
        <end position="243"/>
    </location>
</feature>
<dbReference type="STRING" id="1172194.WQQ_31470"/>
<dbReference type="InterPro" id="IPR007462">
    <property type="entry name" value="COV1-like"/>
</dbReference>
<dbReference type="PANTHER" id="PTHR31876">
    <property type="entry name" value="COV-LIKE PROTEIN 1"/>
    <property type="match status" value="1"/>
</dbReference>
<keyword evidence="2" id="KW-0812">Transmembrane</keyword>
<dbReference type="EMBL" id="AKGD01000002">
    <property type="protein sequence ID" value="EIT69565.1"/>
    <property type="molecule type" value="Genomic_DNA"/>
</dbReference>
<feature type="transmembrane region" description="Helical" evidence="2">
    <location>
        <begin position="27"/>
        <end position="49"/>
    </location>
</feature>
<reference evidence="3 4" key="1">
    <citation type="journal article" date="2012" name="J. Bacteriol.">
        <title>Genome Sequence of n-Alkane-Degrading Hydrocarboniphaga effusa Strain AP103T (ATCC BAA-332T).</title>
        <authorList>
            <person name="Chang H.K."/>
            <person name="Zylstra G.J."/>
            <person name="Chae J.C."/>
        </authorList>
    </citation>
    <scope>NUCLEOTIDE SEQUENCE [LARGE SCALE GENOMIC DNA]</scope>
    <source>
        <strain evidence="3 4">AP103</strain>
    </source>
</reference>
<proteinExistence type="predicted"/>
<gene>
    <name evidence="3" type="ORF">WQQ_31470</name>
</gene>
<dbReference type="PATRIC" id="fig|1172194.4.peg.3050"/>
<dbReference type="RefSeq" id="WP_007186086.1">
    <property type="nucleotide sequence ID" value="NZ_AKGD01000002.1"/>
</dbReference>
<keyword evidence="2" id="KW-0472">Membrane</keyword>
<dbReference type="PANTHER" id="PTHR31876:SF26">
    <property type="entry name" value="PROTEIN LIKE COV 2"/>
    <property type="match status" value="1"/>
</dbReference>
<sequence length="243" mass="27028">MKIDWSKINLLTPGTNIPSWRKFSRTFFTGLLAVLPIMVTFAVILWLIGAADTFFGGFVRWLMPNAGSWPGAGLLMSLVLIFIIGLLMQAVFFREFIKWIEDQLERVPLIKTVYSAVRDLTGFFSKKDDSAFGKVVMVNLPNLPFRMLGFITVEDLTKFGLADDHDQVAVYLPMSYQIGGYTIMLPRSLLTEVDMSFEDAMRFLITAGLSRVGDESKGTSAIVLPPSVGPTPGPNPTRQPPKL</sequence>
<feature type="transmembrane region" description="Helical" evidence="2">
    <location>
        <begin position="69"/>
        <end position="93"/>
    </location>
</feature>
<dbReference type="Proteomes" id="UP000003704">
    <property type="component" value="Unassembled WGS sequence"/>
</dbReference>
<evidence type="ECO:0000313" key="4">
    <source>
        <dbReference type="Proteomes" id="UP000003704"/>
    </source>
</evidence>
<comment type="caution">
    <text evidence="3">The sequence shown here is derived from an EMBL/GenBank/DDBJ whole genome shotgun (WGS) entry which is preliminary data.</text>
</comment>
<dbReference type="Pfam" id="PF04367">
    <property type="entry name" value="DUF502"/>
    <property type="match status" value="1"/>
</dbReference>
<evidence type="ECO:0008006" key="5">
    <source>
        <dbReference type="Google" id="ProtNLM"/>
    </source>
</evidence>
<accession>I8T6L3</accession>
<keyword evidence="4" id="KW-1185">Reference proteome</keyword>
<keyword evidence="2" id="KW-1133">Transmembrane helix</keyword>
<organism evidence="3 4">
    <name type="scientific">Hydrocarboniphaga effusa AP103</name>
    <dbReference type="NCBI Taxonomy" id="1172194"/>
    <lineage>
        <taxon>Bacteria</taxon>
        <taxon>Pseudomonadati</taxon>
        <taxon>Pseudomonadota</taxon>
        <taxon>Gammaproteobacteria</taxon>
        <taxon>Nevskiales</taxon>
        <taxon>Nevskiaceae</taxon>
        <taxon>Hydrocarboniphaga</taxon>
    </lineage>
</organism>
<evidence type="ECO:0000256" key="2">
    <source>
        <dbReference type="SAM" id="Phobius"/>
    </source>
</evidence>
<feature type="region of interest" description="Disordered" evidence="1">
    <location>
        <begin position="220"/>
        <end position="243"/>
    </location>
</feature>
<dbReference type="AlphaFoldDB" id="I8T6L3"/>
<dbReference type="OrthoDB" id="5636623at2"/>